<dbReference type="InterPro" id="IPR036388">
    <property type="entry name" value="WH-like_DNA-bd_sf"/>
</dbReference>
<dbReference type="Gene3D" id="1.10.10.10">
    <property type="entry name" value="Winged helix-like DNA-binding domain superfamily/Winged helix DNA-binding domain"/>
    <property type="match status" value="1"/>
</dbReference>
<name>A0ABQ2MKC2_9ACTN</name>
<evidence type="ECO:0000313" key="2">
    <source>
        <dbReference type="Proteomes" id="UP000631535"/>
    </source>
</evidence>
<comment type="caution">
    <text evidence="1">The sequence shown here is derived from an EMBL/GenBank/DDBJ whole genome shotgun (WGS) entry which is preliminary data.</text>
</comment>
<organism evidence="1 2">
    <name type="scientific">Streptomyces daqingensis</name>
    <dbReference type="NCBI Taxonomy" id="1472640"/>
    <lineage>
        <taxon>Bacteria</taxon>
        <taxon>Bacillati</taxon>
        <taxon>Actinomycetota</taxon>
        <taxon>Actinomycetes</taxon>
        <taxon>Kitasatosporales</taxon>
        <taxon>Streptomycetaceae</taxon>
        <taxon>Streptomyces</taxon>
    </lineage>
</organism>
<gene>
    <name evidence="1" type="ORF">GCM10012287_39150</name>
</gene>
<keyword evidence="2" id="KW-1185">Reference proteome</keyword>
<dbReference type="EMBL" id="BMMP01000012">
    <property type="protein sequence ID" value="GGO53163.1"/>
    <property type="molecule type" value="Genomic_DNA"/>
</dbReference>
<dbReference type="SUPFAM" id="SSF46785">
    <property type="entry name" value="Winged helix' DNA-binding domain"/>
    <property type="match status" value="1"/>
</dbReference>
<protein>
    <recommendedName>
        <fullName evidence="3">Transcriptional regulator</fullName>
    </recommendedName>
</protein>
<evidence type="ECO:0000313" key="1">
    <source>
        <dbReference type="EMBL" id="GGO53163.1"/>
    </source>
</evidence>
<proteinExistence type="predicted"/>
<sequence>MTSSDTGIRYSHPDSELAGQPIGYWSWAAHKAVVGHIREALGRHGVTQPQWWILAQLADAGDGRTREELTAVLGGYLDVGGLLEPEMDAVVARGWAGQDRAERLRITAEGAELHAELARLQRSLRAQIHDGIDDEEYVHALKVLQRMIRNVGGHAWHH</sequence>
<accession>A0ABQ2MKC2</accession>
<dbReference type="Proteomes" id="UP000631535">
    <property type="component" value="Unassembled WGS sequence"/>
</dbReference>
<reference evidence="2" key="1">
    <citation type="journal article" date="2019" name="Int. J. Syst. Evol. Microbiol.">
        <title>The Global Catalogue of Microorganisms (GCM) 10K type strain sequencing project: providing services to taxonomists for standard genome sequencing and annotation.</title>
        <authorList>
            <consortium name="The Broad Institute Genomics Platform"/>
            <consortium name="The Broad Institute Genome Sequencing Center for Infectious Disease"/>
            <person name="Wu L."/>
            <person name="Ma J."/>
        </authorList>
    </citation>
    <scope>NUCLEOTIDE SEQUENCE [LARGE SCALE GENOMIC DNA]</scope>
    <source>
        <strain evidence="2">CGMCC 4.7178</strain>
    </source>
</reference>
<evidence type="ECO:0008006" key="3">
    <source>
        <dbReference type="Google" id="ProtNLM"/>
    </source>
</evidence>
<dbReference type="InterPro" id="IPR036390">
    <property type="entry name" value="WH_DNA-bd_sf"/>
</dbReference>